<evidence type="ECO:0000259" key="11">
    <source>
        <dbReference type="Pfam" id="PF08244"/>
    </source>
</evidence>
<dbReference type="GO" id="GO:0004564">
    <property type="term" value="F:beta-fructofuranosidase activity"/>
    <property type="evidence" value="ECO:0007669"/>
    <property type="project" value="UniProtKB-EC"/>
</dbReference>
<dbReference type="InterPro" id="IPR013320">
    <property type="entry name" value="ConA-like_dom_sf"/>
</dbReference>
<evidence type="ECO:0000256" key="6">
    <source>
        <dbReference type="ARBA" id="ARBA00023295"/>
    </source>
</evidence>
<protein>
    <recommendedName>
        <fullName evidence="4 8">Sucrose-6-phosphate hydrolase</fullName>
        <ecNumber evidence="3 8">3.2.1.26</ecNumber>
    </recommendedName>
    <alternativeName>
        <fullName evidence="7 9">Invertase</fullName>
    </alternativeName>
</protein>
<evidence type="ECO:0000256" key="2">
    <source>
        <dbReference type="ARBA" id="ARBA00009902"/>
    </source>
</evidence>
<evidence type="ECO:0000256" key="3">
    <source>
        <dbReference type="ARBA" id="ARBA00012758"/>
    </source>
</evidence>
<dbReference type="RefSeq" id="WP_252780182.1">
    <property type="nucleotide sequence ID" value="NZ_CP097478.1"/>
</dbReference>
<feature type="domain" description="Glycosyl hydrolase family 32 N-terminal" evidence="10">
    <location>
        <begin position="30"/>
        <end position="336"/>
    </location>
</feature>
<proteinExistence type="inferred from homology"/>
<dbReference type="SUPFAM" id="SSF75005">
    <property type="entry name" value="Arabinanase/levansucrase/invertase"/>
    <property type="match status" value="1"/>
</dbReference>
<dbReference type="InterPro" id="IPR006232">
    <property type="entry name" value="Suc6P_hydrolase"/>
</dbReference>
<reference evidence="12" key="1">
    <citation type="submission" date="2022-05" db="EMBL/GenBank/DDBJ databases">
        <authorList>
            <person name="Oliphant S.A."/>
            <person name="Watson-Haigh N.S."/>
            <person name="Sumby K.M."/>
            <person name="Gardner J.M."/>
            <person name="Jiranek V."/>
        </authorList>
    </citation>
    <scope>NUCLEOTIDE SEQUENCE</scope>
    <source>
        <strain evidence="12">Ru20-1</strain>
    </source>
</reference>
<evidence type="ECO:0000313" key="12">
    <source>
        <dbReference type="EMBL" id="USS93360.1"/>
    </source>
</evidence>
<dbReference type="SMART" id="SM00640">
    <property type="entry name" value="Glyco_32"/>
    <property type="match status" value="1"/>
</dbReference>
<evidence type="ECO:0000256" key="9">
    <source>
        <dbReference type="RuleBase" id="RU365015"/>
    </source>
</evidence>
<dbReference type="InterPro" id="IPR013148">
    <property type="entry name" value="Glyco_hydro_32_N"/>
</dbReference>
<keyword evidence="9" id="KW-0119">Carbohydrate metabolism</keyword>
<evidence type="ECO:0000256" key="4">
    <source>
        <dbReference type="ARBA" id="ARBA00019623"/>
    </source>
</evidence>
<evidence type="ECO:0000256" key="8">
    <source>
        <dbReference type="RuleBase" id="RU362110"/>
    </source>
</evidence>
<dbReference type="InterPro" id="IPR013189">
    <property type="entry name" value="Glyco_hydro_32_C"/>
</dbReference>
<keyword evidence="13" id="KW-1185">Reference proteome</keyword>
<feature type="domain" description="Glycosyl hydrolase family 32 C-terminal" evidence="11">
    <location>
        <begin position="339"/>
        <end position="465"/>
    </location>
</feature>
<dbReference type="InterPro" id="IPR001362">
    <property type="entry name" value="Glyco_hydro_32"/>
</dbReference>
<keyword evidence="5 8" id="KW-0378">Hydrolase</keyword>
<dbReference type="PROSITE" id="PS00609">
    <property type="entry name" value="GLYCOSYL_HYDROL_F32"/>
    <property type="match status" value="1"/>
</dbReference>
<evidence type="ECO:0000256" key="7">
    <source>
        <dbReference type="ARBA" id="ARBA00033367"/>
    </source>
</evidence>
<sequence length="479" mass="54820">MAETKEEKSMEPDQHRMPQVTNSRFQQHYHLIPPQGWMNDPNGFTYFQGYYHLFYQYHPYGVEWGPMHWGHARSRDLVHWETLPPALAPDSAADESGCFSGSAIVKDNRLFLIYTGHHVPDADHPDDFWQTQNVAVSDDGLHFYKLATNPVIAEPPADNSHHFRDPKVFEHDGAYYLVLGSQVAQTATGRVLLYRSQNLVDWQFQGVITAAESPTAGFMWECPDLFRLNGQDVLMMSPQGIPAGKQTNLNLYQTSYYMGQFDFATAHYTHAQLRELDHGHDFYAAQTMLAPDGRRIVIGWLDMWEAPFPEQADGWAGTMTLPRELTSHHDQLMMFPVAEVQQLRTQQLLDEHWQGTERLLAVPDARHLELHLQTELNQWQGTQITLRLHAGQPDLQLTYYSHTQQLVLQRAGADAQRFAQLRPTALLDVHVWTDTSSVEIFVNHGEAVFSERFYPEVNPQVTLTADAPVNVDLTAYQLE</sequence>
<evidence type="ECO:0000313" key="13">
    <source>
        <dbReference type="Proteomes" id="UP001057532"/>
    </source>
</evidence>
<comment type="function">
    <text evidence="9">Enables the bacterium to metabolize sucrose as a sole carbon source.</text>
</comment>
<dbReference type="Pfam" id="PF00251">
    <property type="entry name" value="Glyco_hydro_32N"/>
    <property type="match status" value="1"/>
</dbReference>
<dbReference type="InterPro" id="IPR051214">
    <property type="entry name" value="GH32_Enzymes"/>
</dbReference>
<evidence type="ECO:0000256" key="1">
    <source>
        <dbReference type="ARBA" id="ARBA00004914"/>
    </source>
</evidence>
<evidence type="ECO:0000256" key="5">
    <source>
        <dbReference type="ARBA" id="ARBA00022801"/>
    </source>
</evidence>
<dbReference type="Gene3D" id="2.60.120.560">
    <property type="entry name" value="Exo-inulinase, domain 1"/>
    <property type="match status" value="1"/>
</dbReference>
<dbReference type="Gene3D" id="2.115.10.20">
    <property type="entry name" value="Glycosyl hydrolase domain, family 43"/>
    <property type="match status" value="1"/>
</dbReference>
<keyword evidence="6 8" id="KW-0326">Glycosidase</keyword>
<dbReference type="EMBL" id="CP097478">
    <property type="protein sequence ID" value="USS93360.1"/>
    <property type="molecule type" value="Genomic_DNA"/>
</dbReference>
<comment type="subcellular location">
    <subcellularLocation>
        <location evidence="9">Cytoplasm</location>
    </subcellularLocation>
</comment>
<evidence type="ECO:0000259" key="10">
    <source>
        <dbReference type="Pfam" id="PF00251"/>
    </source>
</evidence>
<dbReference type="Proteomes" id="UP001057532">
    <property type="component" value="Chromosome"/>
</dbReference>
<accession>A0ABY5C5G1</accession>
<dbReference type="PANTHER" id="PTHR43101">
    <property type="entry name" value="BETA-FRUCTOSIDASE"/>
    <property type="match status" value="1"/>
</dbReference>
<name>A0ABY5C5G1_9LACO</name>
<comment type="catalytic activity">
    <reaction evidence="8">
        <text>Hydrolysis of terminal non-reducing beta-D-fructofuranoside residues in beta-D-fructofuranosides.</text>
        <dbReference type="EC" id="3.2.1.26"/>
    </reaction>
</comment>
<dbReference type="PANTHER" id="PTHR43101:SF1">
    <property type="entry name" value="BETA-FRUCTOSIDASE"/>
    <property type="match status" value="1"/>
</dbReference>
<dbReference type="EC" id="3.2.1.26" evidence="3 8"/>
<organism evidence="12 13">
    <name type="scientific">Fructilactobacillus ixorae</name>
    <dbReference type="NCBI Taxonomy" id="1750535"/>
    <lineage>
        <taxon>Bacteria</taxon>
        <taxon>Bacillati</taxon>
        <taxon>Bacillota</taxon>
        <taxon>Bacilli</taxon>
        <taxon>Lactobacillales</taxon>
        <taxon>Lactobacillaceae</taxon>
        <taxon>Fructilactobacillus</taxon>
    </lineage>
</organism>
<comment type="similarity">
    <text evidence="2 8">Belongs to the glycosyl hydrolase 32 family.</text>
</comment>
<dbReference type="SUPFAM" id="SSF49899">
    <property type="entry name" value="Concanavalin A-like lectins/glucanases"/>
    <property type="match status" value="1"/>
</dbReference>
<gene>
    <name evidence="12" type="ORF">M8332_00380</name>
</gene>
<dbReference type="CDD" id="cd08996">
    <property type="entry name" value="GH32_FFase"/>
    <property type="match status" value="1"/>
</dbReference>
<dbReference type="InterPro" id="IPR023296">
    <property type="entry name" value="Glyco_hydro_beta-prop_sf"/>
</dbReference>
<dbReference type="NCBIfam" id="TIGR01322">
    <property type="entry name" value="scrB_fam"/>
    <property type="match status" value="1"/>
</dbReference>
<comment type="pathway">
    <text evidence="1 9">Glycan biosynthesis; sucrose metabolism.</text>
</comment>
<dbReference type="Pfam" id="PF08244">
    <property type="entry name" value="Glyco_hydro_32C"/>
    <property type="match status" value="1"/>
</dbReference>
<keyword evidence="9" id="KW-0963">Cytoplasm</keyword>
<dbReference type="InterPro" id="IPR018053">
    <property type="entry name" value="Glyco_hydro_32_AS"/>
</dbReference>